<proteinExistence type="inferred from homology"/>
<evidence type="ECO:0000313" key="12">
    <source>
        <dbReference type="Proteomes" id="UP001225596"/>
    </source>
</evidence>
<dbReference type="InterPro" id="IPR003385">
    <property type="entry name" value="Glyco_hydro_77"/>
</dbReference>
<dbReference type="Gene3D" id="3.20.20.80">
    <property type="entry name" value="Glycosidases"/>
    <property type="match status" value="1"/>
</dbReference>
<sequence>MIEQDLRRLADAAGIQVEWTDAFGKRQTVAPDTLKTILNALELPCADAGQLRDSLARRLAENARTTLLPLLTCTAGLPVPLSKDLDLQGKAYRIEFEHGGTIDGRFAGDVPEAPSLLAPQHTGYHRLLIDDQPITLAVAPPRCFSVGDALADNGGPEQAIRRPWGISAQLYSLRRKGDGGIGDFTALKTLAEAAARHGASALAISPVHAMFSGDTNRFSPYSPSSRLFFNALHIDPAVVLGEQALRQVLQQTGQAESYARYEQLELIDWPNAARLKLDILRQLFQQFRQNPASGAEFEQFCREGGQALLDHARFEALHAHFSSGSLEGVSGYWPSWPDAFRDPRSAEVASFAEAHSDEVQFHLFLQWQAAKGLSSAQKAARNAGMQIGLISDLAVGADNGGSQAWSRQKELLKGFSVGAPPDNLNALGQSWGLGAFSPHALKQHGFGAYIEMLRSAFAHSGGVRIDHVLGLMRMWLVPEGMTAQHGAYLRYPMDDLVRLIALESWRHRAIVIGEDLGTIPEGFGDRMAQAGLMGIRVLLFQRDHGYFIPPEHWAPHAIATTTTHDTPSLAGWWAGHDIDWRSKLDLREPGNSEEAEREQRTHERMALWNAMRHAGCAHGELPSPAPEHAPLNEAASFLGRSMGPLAILPLEDALGLPEQPNLPGTVDTHPNWRRRMPHASDSLLDLPEAATRLALLNKARSHTREST</sequence>
<evidence type="ECO:0000256" key="2">
    <source>
        <dbReference type="ARBA" id="ARBA00005684"/>
    </source>
</evidence>
<accession>A0ABU1BPY0</accession>
<comment type="similarity">
    <text evidence="2 10">Belongs to the disproportionating enzyme family.</text>
</comment>
<evidence type="ECO:0000256" key="4">
    <source>
        <dbReference type="ARBA" id="ARBA00020295"/>
    </source>
</evidence>
<dbReference type="Proteomes" id="UP001225596">
    <property type="component" value="Unassembled WGS sequence"/>
</dbReference>
<comment type="caution">
    <text evidence="11">The sequence shown here is derived from an EMBL/GenBank/DDBJ whole genome shotgun (WGS) entry which is preliminary data.</text>
</comment>
<evidence type="ECO:0000313" key="11">
    <source>
        <dbReference type="EMBL" id="MDQ9170363.1"/>
    </source>
</evidence>
<gene>
    <name evidence="11" type="primary">malQ</name>
    <name evidence="11" type="ORF">Q8A64_08050</name>
</gene>
<dbReference type="RefSeq" id="WP_338436284.1">
    <property type="nucleotide sequence ID" value="NZ_JAUYVH010000003.1"/>
</dbReference>
<evidence type="ECO:0000256" key="1">
    <source>
        <dbReference type="ARBA" id="ARBA00000439"/>
    </source>
</evidence>
<evidence type="ECO:0000256" key="6">
    <source>
        <dbReference type="ARBA" id="ARBA00022679"/>
    </source>
</evidence>
<protein>
    <recommendedName>
        <fullName evidence="4 10">4-alpha-glucanotransferase</fullName>
        <ecNumber evidence="3 10">2.4.1.25</ecNumber>
    </recommendedName>
    <alternativeName>
        <fullName evidence="8 10">Amylomaltase</fullName>
    </alternativeName>
    <alternativeName>
        <fullName evidence="9 10">Disproportionating enzyme</fullName>
    </alternativeName>
</protein>
<dbReference type="Pfam" id="PF02446">
    <property type="entry name" value="Glyco_hydro_77"/>
    <property type="match status" value="1"/>
</dbReference>
<dbReference type="GO" id="GO:0004134">
    <property type="term" value="F:4-alpha-glucanotransferase activity"/>
    <property type="evidence" value="ECO:0007669"/>
    <property type="project" value="UniProtKB-EC"/>
</dbReference>
<keyword evidence="7 10" id="KW-0119">Carbohydrate metabolism</keyword>
<keyword evidence="6 10" id="KW-0808">Transferase</keyword>
<evidence type="ECO:0000256" key="3">
    <source>
        <dbReference type="ARBA" id="ARBA00012560"/>
    </source>
</evidence>
<dbReference type="EMBL" id="JAUYVH010000003">
    <property type="protein sequence ID" value="MDQ9170363.1"/>
    <property type="molecule type" value="Genomic_DNA"/>
</dbReference>
<dbReference type="PANTHER" id="PTHR32438:SF5">
    <property type="entry name" value="4-ALPHA-GLUCANOTRANSFERASE DPE1, CHLOROPLASTIC_AMYLOPLASTIC"/>
    <property type="match status" value="1"/>
</dbReference>
<dbReference type="InterPro" id="IPR017853">
    <property type="entry name" value="GH"/>
</dbReference>
<organism evidence="11 12">
    <name type="scientific">Keguizhuia sedimenti</name>
    <dbReference type="NCBI Taxonomy" id="3064264"/>
    <lineage>
        <taxon>Bacteria</taxon>
        <taxon>Pseudomonadati</taxon>
        <taxon>Pseudomonadota</taxon>
        <taxon>Betaproteobacteria</taxon>
        <taxon>Burkholderiales</taxon>
        <taxon>Oxalobacteraceae</taxon>
        <taxon>Keguizhuia</taxon>
    </lineage>
</organism>
<keyword evidence="5 10" id="KW-0328">Glycosyltransferase</keyword>
<evidence type="ECO:0000256" key="7">
    <source>
        <dbReference type="ARBA" id="ARBA00023277"/>
    </source>
</evidence>
<dbReference type="EC" id="2.4.1.25" evidence="3 10"/>
<reference evidence="11 12" key="1">
    <citation type="submission" date="2023-08" db="EMBL/GenBank/DDBJ databases">
        <title>Oxalobacteraceae gen .nov., isolated from river sludge outside the plant.</title>
        <authorList>
            <person name="Zhao S.Y."/>
        </authorList>
    </citation>
    <scope>NUCLEOTIDE SEQUENCE [LARGE SCALE GENOMIC DNA]</scope>
    <source>
        <strain evidence="11 12">R-40</strain>
    </source>
</reference>
<dbReference type="PANTHER" id="PTHR32438">
    <property type="entry name" value="4-ALPHA-GLUCANOTRANSFERASE DPE1, CHLOROPLASTIC/AMYLOPLASTIC"/>
    <property type="match status" value="1"/>
</dbReference>
<evidence type="ECO:0000256" key="10">
    <source>
        <dbReference type="RuleBase" id="RU361207"/>
    </source>
</evidence>
<name>A0ABU1BPY0_9BURK</name>
<evidence type="ECO:0000256" key="9">
    <source>
        <dbReference type="ARBA" id="ARBA00031501"/>
    </source>
</evidence>
<dbReference type="NCBIfam" id="TIGR00217">
    <property type="entry name" value="malQ"/>
    <property type="match status" value="1"/>
</dbReference>
<evidence type="ECO:0000256" key="8">
    <source>
        <dbReference type="ARBA" id="ARBA00031423"/>
    </source>
</evidence>
<comment type="catalytic activity">
    <reaction evidence="1 10">
        <text>Transfers a segment of a (1-&gt;4)-alpha-D-glucan to a new position in an acceptor, which may be glucose or a (1-&gt;4)-alpha-D-glucan.</text>
        <dbReference type="EC" id="2.4.1.25"/>
    </reaction>
</comment>
<evidence type="ECO:0000256" key="5">
    <source>
        <dbReference type="ARBA" id="ARBA00022676"/>
    </source>
</evidence>
<keyword evidence="12" id="KW-1185">Reference proteome</keyword>
<dbReference type="SUPFAM" id="SSF51445">
    <property type="entry name" value="(Trans)glycosidases"/>
    <property type="match status" value="1"/>
</dbReference>